<dbReference type="GO" id="GO:0008757">
    <property type="term" value="F:S-adenosylmethionine-dependent methyltransferase activity"/>
    <property type="evidence" value="ECO:0007669"/>
    <property type="project" value="InterPro"/>
</dbReference>
<reference evidence="1" key="1">
    <citation type="journal article" date="2023" name="Nat. Microbiol.">
        <title>Enrichment and characterization of a nitric oxide-reducing microbial community in a continuous bioreactor.</title>
        <authorList>
            <person name="Garrido-Amador P."/>
            <person name="Stortenbeker N."/>
            <person name="Wessels H.J.C.T."/>
            <person name="Speth D.R."/>
            <person name="Garcia-Heredia I."/>
            <person name="Kartal B."/>
        </authorList>
    </citation>
    <scope>NUCLEOTIDE SEQUENCE</scope>
    <source>
        <strain evidence="1">MAG1</strain>
    </source>
</reference>
<sequence length="237" mass="27253">MRESTKTNQYRSPDFFTRYLSGSVLDIGCGDDPVVPHARPFDVEHGDANSILEFLSPESFDTVNSSHCLEHMRDVPRALREWWRLVRPGGFMILVVPHEDLYEQGFWPSLHNRDHKATFRIGGDSSWSPVSRDLAGLVKGLDDAEIIEIGVQDNGYRREWRVRLGERVLPRPSPFGRFLDRMRHSMLKRLRKAHSPREAAVADFLNRTLARLGIPIDQTKTGALAQIQCIVRKRLRE</sequence>
<dbReference type="Gene3D" id="3.40.50.150">
    <property type="entry name" value="Vaccinia Virus protein VP39"/>
    <property type="match status" value="1"/>
</dbReference>
<dbReference type="GO" id="GO:0032259">
    <property type="term" value="P:methylation"/>
    <property type="evidence" value="ECO:0007669"/>
    <property type="project" value="UniProtKB-KW"/>
</dbReference>
<keyword evidence="1" id="KW-0489">Methyltransferase</keyword>
<dbReference type="Pfam" id="PF13489">
    <property type="entry name" value="Methyltransf_23"/>
    <property type="match status" value="1"/>
</dbReference>
<dbReference type="SUPFAM" id="SSF53335">
    <property type="entry name" value="S-adenosyl-L-methionine-dependent methyltransferases"/>
    <property type="match status" value="1"/>
</dbReference>
<name>A0AA49FKF5_9PROT</name>
<dbReference type="CDD" id="cd02440">
    <property type="entry name" value="AdoMet_MTases"/>
    <property type="match status" value="1"/>
</dbReference>
<keyword evidence="1" id="KW-0808">Transferase</keyword>
<dbReference type="AlphaFoldDB" id="A0AA49FKF5"/>
<dbReference type="InterPro" id="IPR029063">
    <property type="entry name" value="SAM-dependent_MTases_sf"/>
</dbReference>
<dbReference type="EMBL" id="CP107246">
    <property type="protein sequence ID" value="WIM05075.1"/>
    <property type="molecule type" value="Genomic_DNA"/>
</dbReference>
<gene>
    <name evidence="1" type="ORF">OHM77_10260</name>
</gene>
<proteinExistence type="predicted"/>
<dbReference type="KEGG" id="npv:OHM77_10260"/>
<protein>
    <submittedName>
        <fullName evidence="1">Class I SAM-dependent methyltransferase</fullName>
    </submittedName>
</protein>
<evidence type="ECO:0000313" key="1">
    <source>
        <dbReference type="EMBL" id="WIM05075.1"/>
    </source>
</evidence>
<accession>A0AA49FKF5</accession>
<dbReference type="Proteomes" id="UP001234916">
    <property type="component" value="Chromosome"/>
</dbReference>
<organism evidence="1">
    <name type="scientific">Candidatus Nitricoxidivorans perseverans</name>
    <dbReference type="NCBI Taxonomy" id="2975601"/>
    <lineage>
        <taxon>Bacteria</taxon>
        <taxon>Pseudomonadati</taxon>
        <taxon>Pseudomonadota</taxon>
        <taxon>Betaproteobacteria</taxon>
        <taxon>Nitrosomonadales</taxon>
        <taxon>Sterolibacteriaceae</taxon>
        <taxon>Candidatus Nitricoxidivorans</taxon>
    </lineage>
</organism>